<dbReference type="InterPro" id="IPR011583">
    <property type="entry name" value="Chitinase_II/V-like_cat"/>
</dbReference>
<dbReference type="PANTHER" id="PTHR11177">
    <property type="entry name" value="CHITINASE"/>
    <property type="match status" value="1"/>
</dbReference>
<keyword evidence="6" id="KW-1185">Reference proteome</keyword>
<feature type="transmembrane region" description="Helical" evidence="3">
    <location>
        <begin position="12"/>
        <end position="29"/>
    </location>
</feature>
<reference evidence="5 6" key="1">
    <citation type="submission" date="2016-07" db="EMBL/GenBank/DDBJ databases">
        <title>Genome analysis of Flavihumibacter stibioxidans YS-17.</title>
        <authorList>
            <person name="Shi K."/>
            <person name="Han Y."/>
            <person name="Wang G."/>
        </authorList>
    </citation>
    <scope>NUCLEOTIDE SEQUENCE [LARGE SCALE GENOMIC DNA]</scope>
    <source>
        <strain evidence="5 6">YS-17</strain>
    </source>
</reference>
<sequence>MWYNPDQPIRVSFFNGIIFYATFSTMPIAPHIAKIARYLIILLMPALMTGCHRKASPASVTGAPGIRILGYLNGSKNWSLAFQSVDLDRITDLNLAFFNPDTNGIIPTDPQLAELIRQAHSKKVRVWMSIGGGSPPRHLAALMKAEQRKSFIEHLTAYAVQNGFDGVDVDLENDLINEEYAPFVFDLSAMLRSKGLQMTAALASWNSHKIQDSTLRLYDFINIMSYDKTGPWNPAKPGPHSPFSMAESDFRYFNSDRNIPASRLLIGVPFYGYGFGGSAPESIAWRNLRLQYPDAIHSDSIILADGGRIYYNGIPTIQRKLQFAKQSGAAGIMIWELRQDSRDQHSLLQSIHEAINKN</sequence>
<dbReference type="EMBL" id="MBUA01000001">
    <property type="protein sequence ID" value="MBC6490538.1"/>
    <property type="molecule type" value="Genomic_DNA"/>
</dbReference>
<evidence type="ECO:0000313" key="5">
    <source>
        <dbReference type="EMBL" id="MBC6490538.1"/>
    </source>
</evidence>
<evidence type="ECO:0000256" key="3">
    <source>
        <dbReference type="SAM" id="Phobius"/>
    </source>
</evidence>
<feature type="domain" description="GH18" evidence="4">
    <location>
        <begin position="66"/>
        <end position="358"/>
    </location>
</feature>
<comment type="caution">
    <text evidence="5">The sequence shown here is derived from an EMBL/GenBank/DDBJ whole genome shotgun (WGS) entry which is preliminary data.</text>
</comment>
<dbReference type="Gene3D" id="3.40.5.30">
    <property type="entry name" value="(Trans)glycosidases - domain 2"/>
    <property type="match status" value="1"/>
</dbReference>
<evidence type="ECO:0000256" key="1">
    <source>
        <dbReference type="ARBA" id="ARBA00000822"/>
    </source>
</evidence>
<evidence type="ECO:0000256" key="2">
    <source>
        <dbReference type="ARBA" id="ARBA00012729"/>
    </source>
</evidence>
<dbReference type="Proteomes" id="UP000765802">
    <property type="component" value="Unassembled WGS sequence"/>
</dbReference>
<keyword evidence="3" id="KW-0472">Membrane</keyword>
<protein>
    <recommendedName>
        <fullName evidence="2">chitinase</fullName>
        <ecNumber evidence="2">3.2.1.14</ecNumber>
    </recommendedName>
</protein>
<dbReference type="SMART" id="SM00636">
    <property type="entry name" value="Glyco_18"/>
    <property type="match status" value="1"/>
</dbReference>
<dbReference type="PANTHER" id="PTHR11177:SF317">
    <property type="entry name" value="CHITINASE 12-RELATED"/>
    <property type="match status" value="1"/>
</dbReference>
<dbReference type="PROSITE" id="PS51910">
    <property type="entry name" value="GH18_2"/>
    <property type="match status" value="1"/>
</dbReference>
<gene>
    <name evidence="5" type="ORF">BC349_06145</name>
</gene>
<proteinExistence type="predicted"/>
<comment type="catalytic activity">
    <reaction evidence="1">
        <text>Random endo-hydrolysis of N-acetyl-beta-D-glucosaminide (1-&gt;4)-beta-linkages in chitin and chitodextrins.</text>
        <dbReference type="EC" id="3.2.1.14"/>
    </reaction>
</comment>
<dbReference type="EC" id="3.2.1.14" evidence="2"/>
<dbReference type="InterPro" id="IPR017853">
    <property type="entry name" value="GH"/>
</dbReference>
<dbReference type="InterPro" id="IPR001223">
    <property type="entry name" value="Glyco_hydro18_cat"/>
</dbReference>
<dbReference type="Pfam" id="PF00704">
    <property type="entry name" value="Glyco_hydro_18"/>
    <property type="match status" value="1"/>
</dbReference>
<keyword evidence="3" id="KW-1133">Transmembrane helix</keyword>
<dbReference type="Gene3D" id="3.20.20.80">
    <property type="entry name" value="Glycosidases"/>
    <property type="match status" value="1"/>
</dbReference>
<evidence type="ECO:0000259" key="4">
    <source>
        <dbReference type="PROSITE" id="PS51910"/>
    </source>
</evidence>
<dbReference type="SUPFAM" id="SSF51445">
    <property type="entry name" value="(Trans)glycosidases"/>
    <property type="match status" value="1"/>
</dbReference>
<accession>A0ABR7M7C6</accession>
<organism evidence="5 6">
    <name type="scientific">Flavihumibacter stibioxidans</name>
    <dbReference type="NCBI Taxonomy" id="1834163"/>
    <lineage>
        <taxon>Bacteria</taxon>
        <taxon>Pseudomonadati</taxon>
        <taxon>Bacteroidota</taxon>
        <taxon>Chitinophagia</taxon>
        <taxon>Chitinophagales</taxon>
        <taxon>Chitinophagaceae</taxon>
        <taxon>Flavihumibacter</taxon>
    </lineage>
</organism>
<keyword evidence="3" id="KW-0812">Transmembrane</keyword>
<name>A0ABR7M7C6_9BACT</name>
<evidence type="ECO:0000313" key="6">
    <source>
        <dbReference type="Proteomes" id="UP000765802"/>
    </source>
</evidence>
<dbReference type="InterPro" id="IPR050314">
    <property type="entry name" value="Glycosyl_Hydrlase_18"/>
</dbReference>